<feature type="region of interest" description="Disordered" evidence="2">
    <location>
        <begin position="855"/>
        <end position="891"/>
    </location>
</feature>
<feature type="compositionally biased region" description="Basic and acidic residues" evidence="2">
    <location>
        <begin position="610"/>
        <end position="623"/>
    </location>
</feature>
<dbReference type="InterPro" id="IPR036517">
    <property type="entry name" value="FF_domain_sf"/>
</dbReference>
<feature type="domain" description="WW" evidence="3">
    <location>
        <begin position="140"/>
        <end position="167"/>
    </location>
</feature>
<name>A0A058Z9C9_FONAL</name>
<dbReference type="RefSeq" id="XP_009495728.1">
    <property type="nucleotide sequence ID" value="XM_009497453.1"/>
</dbReference>
<dbReference type="InterPro" id="IPR002713">
    <property type="entry name" value="FF_domain"/>
</dbReference>
<dbReference type="InterPro" id="IPR036020">
    <property type="entry name" value="WW_dom_sf"/>
</dbReference>
<evidence type="ECO:0000256" key="2">
    <source>
        <dbReference type="SAM" id="MobiDB-lite"/>
    </source>
</evidence>
<dbReference type="eggNOG" id="KOG0155">
    <property type="taxonomic scope" value="Eukaryota"/>
</dbReference>
<dbReference type="Pfam" id="PF01846">
    <property type="entry name" value="FF"/>
    <property type="match status" value="1"/>
</dbReference>
<dbReference type="GO" id="GO:0005634">
    <property type="term" value="C:nucleus"/>
    <property type="evidence" value="ECO:0007669"/>
    <property type="project" value="TreeGrafter"/>
</dbReference>
<dbReference type="OMA" id="WVEAKEM"/>
<reference evidence="4" key="1">
    <citation type="submission" date="2013-04" db="EMBL/GenBank/DDBJ databases">
        <title>The Genome Sequence of Fonticula alba ATCC 38817.</title>
        <authorList>
            <consortium name="The Broad Institute Genomics Platform"/>
            <person name="Russ C."/>
            <person name="Cuomo C."/>
            <person name="Burger G."/>
            <person name="Gray M.W."/>
            <person name="Holland P.W.H."/>
            <person name="King N."/>
            <person name="Lang F.B.F."/>
            <person name="Roger A.J."/>
            <person name="Ruiz-Trillo I."/>
            <person name="Brown M."/>
            <person name="Walker B."/>
            <person name="Young S."/>
            <person name="Zeng Q."/>
            <person name="Gargeya S."/>
            <person name="Fitzgerald M."/>
            <person name="Haas B."/>
            <person name="Abouelleil A."/>
            <person name="Allen A.W."/>
            <person name="Alvarado L."/>
            <person name="Arachchi H.M."/>
            <person name="Berlin A.M."/>
            <person name="Chapman S.B."/>
            <person name="Gainer-Dewar J."/>
            <person name="Goldberg J."/>
            <person name="Griggs A."/>
            <person name="Gujja S."/>
            <person name="Hansen M."/>
            <person name="Howarth C."/>
            <person name="Imamovic A."/>
            <person name="Ireland A."/>
            <person name="Larimer J."/>
            <person name="McCowan C."/>
            <person name="Murphy C."/>
            <person name="Pearson M."/>
            <person name="Poon T.W."/>
            <person name="Priest M."/>
            <person name="Roberts A."/>
            <person name="Saif S."/>
            <person name="Shea T."/>
            <person name="Sisk P."/>
            <person name="Sykes S."/>
            <person name="Wortman J."/>
            <person name="Nusbaum C."/>
            <person name="Birren B."/>
        </authorList>
    </citation>
    <scope>NUCLEOTIDE SEQUENCE [LARGE SCALE GENOMIC DNA]</scope>
    <source>
        <strain evidence="4">ATCC 38817</strain>
    </source>
</reference>
<dbReference type="OrthoDB" id="410044at2759"/>
<dbReference type="STRING" id="691883.A0A058Z9C9"/>
<dbReference type="SMART" id="SM00441">
    <property type="entry name" value="FF"/>
    <property type="match status" value="2"/>
</dbReference>
<dbReference type="Gene3D" id="1.10.10.440">
    <property type="entry name" value="FF domain"/>
    <property type="match status" value="1"/>
</dbReference>
<dbReference type="InterPro" id="IPR001202">
    <property type="entry name" value="WW_dom"/>
</dbReference>
<feature type="compositionally biased region" description="Low complexity" evidence="2">
    <location>
        <begin position="106"/>
        <end position="120"/>
    </location>
</feature>
<feature type="compositionally biased region" description="Low complexity" evidence="2">
    <location>
        <begin position="469"/>
        <end position="483"/>
    </location>
</feature>
<keyword evidence="1" id="KW-0677">Repeat</keyword>
<keyword evidence="5" id="KW-1185">Reference proteome</keyword>
<feature type="region of interest" description="Disordered" evidence="2">
    <location>
        <begin position="604"/>
        <end position="623"/>
    </location>
</feature>
<evidence type="ECO:0000259" key="3">
    <source>
        <dbReference type="PROSITE" id="PS50020"/>
    </source>
</evidence>
<feature type="region of interest" description="Disordered" evidence="2">
    <location>
        <begin position="465"/>
        <end position="508"/>
    </location>
</feature>
<evidence type="ECO:0000313" key="4">
    <source>
        <dbReference type="EMBL" id="KCV70122.1"/>
    </source>
</evidence>
<accession>A0A058Z9C9</accession>
<evidence type="ECO:0000313" key="5">
    <source>
        <dbReference type="Proteomes" id="UP000030693"/>
    </source>
</evidence>
<dbReference type="Proteomes" id="UP000030693">
    <property type="component" value="Unassembled WGS sequence"/>
</dbReference>
<sequence length="1007" mass="108442">MAPGPGPAYPGYYAPPGGAFYPAAGQPHPGHFMPMGAAPGYGGPYQHYPQHYPQQHPQFGYPHPQFGYPQHPPHGHMYGPGPGAGPVSVRPRAEATPRPGGGTRPGAGNRPAAAPGAAATIDTSKPERPISQHNLSGTEWRIVNTSHGRRYFFHVPTKQSHWSVPAEIRDAVIAYDIEKSGGLSDATTKASADDKDAATGTNGGDAEDAPDRQEAAAAQEPGVTGAEVQEARDSPIEEPDAPSQAAGDLEDASVEDDFDEAAMLAELEAEADFRDDWEEAEAAQAAAVAASGPGAAEVAQPQSMAGAFGMGHAPGGPVSRPRAPHPADRYVAFKEMLRDRGVSPFADWAMEIPHLMADPRYHTVPSLKEKKKAFDQYCREVSRSGGTPAVAAAPPRPGPTLDEEREFQALIREHEAAGRVTAGLTSFRDFSRWASGDPRFGERDVAERLFEDFQNEARRKMGLPVMAPSRGSASGVAGSAAGRPTSSSRPARDPSHTLLRLGGRRPSAREQRFHDAEGGFLDLLHEHLAHLFEPAPSGEMEPISWPRARRRLEADARFGRLLDTHADLDPAEEAALVSGGAPAPAARLYDLFMADPTSRVRAAESATEAVEQRQREERRRQREHLEAQALAKRARTVEVSRARQDRAVGASLESATRRLAVDTFRALLVDYIRGGEDIEWTSERDLLARAEATAQQSDGTTPGLHPDLARLLRDSRYRQHCAGTTVLGDSERRDMLHAHLAGMTSRHRPQFERMVQANLSSGEIIVSDFATALGMLTSRENRSSSSRTGAQRSLALSVDDLLQRGLPLESWFEDLQRVVLNTAWDELRQLLDSSSFVAFQIEDAVLAAINQQPGLATSGEGADSATGDGDILSALEGHVPTGRVGAPRPRHDDDPARPIVGLFHADGTPVAGSARDAPGADPATGEQAPAEKEIDTRTIAERVDTPLREAIVAKIAAGLETDARFSIFSAEGSLSHQRMVILREFVDAAINRMSSDHSTRPVIQRVE</sequence>
<dbReference type="GO" id="GO:0070063">
    <property type="term" value="F:RNA polymerase binding"/>
    <property type="evidence" value="ECO:0007669"/>
    <property type="project" value="InterPro"/>
</dbReference>
<dbReference type="GeneID" id="20528308"/>
<proteinExistence type="predicted"/>
<dbReference type="EMBL" id="KB932205">
    <property type="protein sequence ID" value="KCV70122.1"/>
    <property type="molecule type" value="Genomic_DNA"/>
</dbReference>
<dbReference type="PANTHER" id="PTHR15377:SF3">
    <property type="entry name" value="WW DOMAIN-CONTAINING PROTEIN"/>
    <property type="match status" value="1"/>
</dbReference>
<organism evidence="4">
    <name type="scientific">Fonticula alba</name>
    <name type="common">Slime mold</name>
    <dbReference type="NCBI Taxonomy" id="691883"/>
    <lineage>
        <taxon>Eukaryota</taxon>
        <taxon>Rotosphaerida</taxon>
        <taxon>Fonticulaceae</taxon>
        <taxon>Fonticula</taxon>
    </lineage>
</organism>
<dbReference type="GO" id="GO:0003712">
    <property type="term" value="F:transcription coregulator activity"/>
    <property type="evidence" value="ECO:0007669"/>
    <property type="project" value="TreeGrafter"/>
</dbReference>
<dbReference type="SMART" id="SM00456">
    <property type="entry name" value="WW"/>
    <property type="match status" value="1"/>
</dbReference>
<dbReference type="SUPFAM" id="SSF81698">
    <property type="entry name" value="FF domain"/>
    <property type="match status" value="1"/>
</dbReference>
<feature type="region of interest" description="Disordered" evidence="2">
    <location>
        <begin position="70"/>
        <end position="136"/>
    </location>
</feature>
<dbReference type="InterPro" id="IPR045148">
    <property type="entry name" value="TCRG1-like"/>
</dbReference>
<feature type="region of interest" description="Disordered" evidence="2">
    <location>
        <begin position="910"/>
        <end position="932"/>
    </location>
</feature>
<dbReference type="Gene3D" id="2.20.70.10">
    <property type="match status" value="1"/>
</dbReference>
<evidence type="ECO:0000256" key="1">
    <source>
        <dbReference type="ARBA" id="ARBA00022737"/>
    </source>
</evidence>
<dbReference type="PROSITE" id="PS50020">
    <property type="entry name" value="WW_DOMAIN_2"/>
    <property type="match status" value="1"/>
</dbReference>
<protein>
    <recommendedName>
        <fullName evidence="3">WW domain-containing protein</fullName>
    </recommendedName>
</protein>
<dbReference type="CDD" id="cd00201">
    <property type="entry name" value="WW"/>
    <property type="match status" value="1"/>
</dbReference>
<dbReference type="AlphaFoldDB" id="A0A058Z9C9"/>
<dbReference type="SUPFAM" id="SSF51045">
    <property type="entry name" value="WW domain"/>
    <property type="match status" value="1"/>
</dbReference>
<feature type="region of interest" description="Disordered" evidence="2">
    <location>
        <begin position="183"/>
        <end position="251"/>
    </location>
</feature>
<gene>
    <name evidence="4" type="ORF">H696_03583</name>
</gene>
<dbReference type="PANTHER" id="PTHR15377">
    <property type="entry name" value="TRANSCRIPTION ELONGATION REGULATOR 1"/>
    <property type="match status" value="1"/>
</dbReference>